<dbReference type="PANTHER" id="PTHR24406">
    <property type="entry name" value="TRANSCRIPTIONAL REPRESSOR CTCFL-RELATED"/>
    <property type="match status" value="1"/>
</dbReference>
<reference evidence="9 10" key="1">
    <citation type="submission" date="2017-03" db="EMBL/GenBank/DDBJ databases">
        <title>Genome of the blue death feigning beetle - Asbolus verrucosus.</title>
        <authorList>
            <person name="Rider S.D."/>
        </authorList>
    </citation>
    <scope>NUCLEOTIDE SEQUENCE [LARGE SCALE GENOMIC DNA]</scope>
    <source>
        <strain evidence="9">Butters</strain>
        <tissue evidence="9">Head and leg muscle</tissue>
    </source>
</reference>
<evidence type="ECO:0000259" key="8">
    <source>
        <dbReference type="PROSITE" id="PS50157"/>
    </source>
</evidence>
<gene>
    <name evidence="9" type="ORF">BDFB_007200</name>
</gene>
<dbReference type="GO" id="GO:0005634">
    <property type="term" value="C:nucleus"/>
    <property type="evidence" value="ECO:0007669"/>
    <property type="project" value="UniProtKB-SubCell"/>
</dbReference>
<keyword evidence="6" id="KW-0539">Nucleus</keyword>
<evidence type="ECO:0000313" key="10">
    <source>
        <dbReference type="Proteomes" id="UP000292052"/>
    </source>
</evidence>
<comment type="subcellular location">
    <subcellularLocation>
        <location evidence="1">Nucleus</location>
    </subcellularLocation>
</comment>
<keyword evidence="10" id="KW-1185">Reference proteome</keyword>
<dbReference type="Gene3D" id="3.30.160.60">
    <property type="entry name" value="Classic Zinc Finger"/>
    <property type="match status" value="2"/>
</dbReference>
<dbReference type="InterPro" id="IPR050888">
    <property type="entry name" value="ZnF_C2H2-type_TF"/>
</dbReference>
<feature type="domain" description="C2H2-type" evidence="8">
    <location>
        <begin position="41"/>
        <end position="68"/>
    </location>
</feature>
<sequence length="129" mass="15145">SSGGGRPGRTAFCDICNKTFSRFWSLQRHLSDTHYYTPQNLQCDVCGRSYRSRNSLVSHRSGGADESRQFGEVCKICRKVLRNKITLRRHVKDLHYAQTEEFWCKICNRCYRTKNSLVVHTCNYHHKKN</sequence>
<comment type="caution">
    <text evidence="9">The sequence shown here is derived from an EMBL/GenBank/DDBJ whole genome shotgun (WGS) entry which is preliminary data.</text>
</comment>
<dbReference type="GO" id="GO:0008270">
    <property type="term" value="F:zinc ion binding"/>
    <property type="evidence" value="ECO:0007669"/>
    <property type="project" value="UniProtKB-KW"/>
</dbReference>
<feature type="domain" description="C2H2-type" evidence="8">
    <location>
        <begin position="11"/>
        <end position="34"/>
    </location>
</feature>
<dbReference type="Pfam" id="PF00096">
    <property type="entry name" value="zf-C2H2"/>
    <property type="match status" value="3"/>
</dbReference>
<keyword evidence="5" id="KW-0862">Zinc</keyword>
<keyword evidence="2" id="KW-0479">Metal-binding</keyword>
<proteinExistence type="predicted"/>
<dbReference type="EMBL" id="QDEB01078097">
    <property type="protein sequence ID" value="RZC34654.1"/>
    <property type="molecule type" value="Genomic_DNA"/>
</dbReference>
<evidence type="ECO:0000256" key="5">
    <source>
        <dbReference type="ARBA" id="ARBA00022833"/>
    </source>
</evidence>
<feature type="non-terminal residue" evidence="9">
    <location>
        <position position="129"/>
    </location>
</feature>
<organism evidence="9 10">
    <name type="scientific">Asbolus verrucosus</name>
    <name type="common">Desert ironclad beetle</name>
    <dbReference type="NCBI Taxonomy" id="1661398"/>
    <lineage>
        <taxon>Eukaryota</taxon>
        <taxon>Metazoa</taxon>
        <taxon>Ecdysozoa</taxon>
        <taxon>Arthropoda</taxon>
        <taxon>Hexapoda</taxon>
        <taxon>Insecta</taxon>
        <taxon>Pterygota</taxon>
        <taxon>Neoptera</taxon>
        <taxon>Endopterygota</taxon>
        <taxon>Coleoptera</taxon>
        <taxon>Polyphaga</taxon>
        <taxon>Cucujiformia</taxon>
        <taxon>Tenebrionidae</taxon>
        <taxon>Pimeliinae</taxon>
        <taxon>Asbolus</taxon>
    </lineage>
</organism>
<dbReference type="PROSITE" id="PS00028">
    <property type="entry name" value="ZINC_FINGER_C2H2_1"/>
    <property type="match status" value="3"/>
</dbReference>
<evidence type="ECO:0000256" key="4">
    <source>
        <dbReference type="ARBA" id="ARBA00022771"/>
    </source>
</evidence>
<accession>A0A482VPL0</accession>
<feature type="domain" description="C2H2-type" evidence="8">
    <location>
        <begin position="72"/>
        <end position="100"/>
    </location>
</feature>
<keyword evidence="3" id="KW-0677">Repeat</keyword>
<dbReference type="SMART" id="SM00355">
    <property type="entry name" value="ZnF_C2H2"/>
    <property type="match status" value="4"/>
</dbReference>
<dbReference type="SUPFAM" id="SSF57667">
    <property type="entry name" value="beta-beta-alpha zinc fingers"/>
    <property type="match status" value="2"/>
</dbReference>
<feature type="domain" description="C2H2-type" evidence="8">
    <location>
        <begin position="102"/>
        <end position="129"/>
    </location>
</feature>
<evidence type="ECO:0000313" key="9">
    <source>
        <dbReference type="EMBL" id="RZC34654.1"/>
    </source>
</evidence>
<evidence type="ECO:0000256" key="7">
    <source>
        <dbReference type="PROSITE-ProRule" id="PRU00042"/>
    </source>
</evidence>
<evidence type="ECO:0000256" key="1">
    <source>
        <dbReference type="ARBA" id="ARBA00004123"/>
    </source>
</evidence>
<evidence type="ECO:0000256" key="3">
    <source>
        <dbReference type="ARBA" id="ARBA00022737"/>
    </source>
</evidence>
<dbReference type="PROSITE" id="PS50157">
    <property type="entry name" value="ZINC_FINGER_C2H2_2"/>
    <property type="match status" value="4"/>
</dbReference>
<dbReference type="OrthoDB" id="5803930at2759"/>
<name>A0A482VPL0_ASBVE</name>
<dbReference type="Proteomes" id="UP000292052">
    <property type="component" value="Unassembled WGS sequence"/>
</dbReference>
<dbReference type="InterPro" id="IPR036236">
    <property type="entry name" value="Znf_C2H2_sf"/>
</dbReference>
<feature type="non-terminal residue" evidence="9">
    <location>
        <position position="1"/>
    </location>
</feature>
<dbReference type="AlphaFoldDB" id="A0A482VPL0"/>
<evidence type="ECO:0000256" key="2">
    <source>
        <dbReference type="ARBA" id="ARBA00022723"/>
    </source>
</evidence>
<keyword evidence="4 7" id="KW-0863">Zinc-finger</keyword>
<dbReference type="InterPro" id="IPR013087">
    <property type="entry name" value="Znf_C2H2_type"/>
</dbReference>
<protein>
    <recommendedName>
        <fullName evidence="8">C2H2-type domain-containing protein</fullName>
    </recommendedName>
</protein>
<evidence type="ECO:0000256" key="6">
    <source>
        <dbReference type="ARBA" id="ARBA00023242"/>
    </source>
</evidence>